<protein>
    <submittedName>
        <fullName evidence="6">Rubrerythrin family protein</fullName>
    </submittedName>
</protein>
<dbReference type="InterPro" id="IPR052753">
    <property type="entry name" value="Rbr2/Nigerythrin"/>
</dbReference>
<gene>
    <name evidence="6" type="ORF">ENL40_07445</name>
</gene>
<dbReference type="SUPFAM" id="SSF47240">
    <property type="entry name" value="Ferritin-like"/>
    <property type="match status" value="1"/>
</dbReference>
<dbReference type="Pfam" id="PF02915">
    <property type="entry name" value="Rubrerythrin"/>
    <property type="match status" value="1"/>
</dbReference>
<accession>A0A7C5JXJ2</accession>
<dbReference type="GO" id="GO:0005506">
    <property type="term" value="F:iron ion binding"/>
    <property type="evidence" value="ECO:0007669"/>
    <property type="project" value="InterPro"/>
</dbReference>
<dbReference type="PROSITE" id="PS50905">
    <property type="entry name" value="FERRITIN_LIKE"/>
    <property type="match status" value="1"/>
</dbReference>
<dbReference type="InterPro" id="IPR048574">
    <property type="entry name" value="RUBY_RBDX"/>
</dbReference>
<keyword evidence="3" id="KW-0175">Coiled coil</keyword>
<dbReference type="PROSITE" id="PS50903">
    <property type="entry name" value="RUBREDOXIN_LIKE"/>
    <property type="match status" value="1"/>
</dbReference>
<dbReference type="InterPro" id="IPR012347">
    <property type="entry name" value="Ferritin-like"/>
</dbReference>
<evidence type="ECO:0000259" key="4">
    <source>
        <dbReference type="PROSITE" id="PS50903"/>
    </source>
</evidence>
<feature type="domain" description="Ferritin-like diiron" evidence="5">
    <location>
        <begin position="2"/>
        <end position="132"/>
    </location>
</feature>
<keyword evidence="2" id="KW-0249">Electron transport</keyword>
<dbReference type="InterPro" id="IPR009040">
    <property type="entry name" value="Ferritin-like_diiron"/>
</dbReference>
<name>A0A7C5JXJ2_THELI</name>
<sequence length="171" mass="19520">MVVERKMTKKFLEDAYAGESQAHMRYMIFADVAEKEGFPNIAKLFRAIAFAELIHARNHYEALGNVKDTPSNLQVAIDGETFEVEEMYPVYKATAELQDEKEAVRSTHYALEAEKIHAELYKKAKELAEQKKDIEIKKVYICPVCGYTAVDEAPEYCPVCGAPREKFVVFE</sequence>
<dbReference type="SUPFAM" id="SSF57802">
    <property type="entry name" value="Rubredoxin-like"/>
    <property type="match status" value="1"/>
</dbReference>
<evidence type="ECO:0000313" key="6">
    <source>
        <dbReference type="EMBL" id="HHI01277.1"/>
    </source>
</evidence>
<dbReference type="PANTHER" id="PTHR33746:SF4">
    <property type="entry name" value="RUBRERYTHRIN"/>
    <property type="match status" value="1"/>
</dbReference>
<evidence type="ECO:0000256" key="1">
    <source>
        <dbReference type="ARBA" id="ARBA00022448"/>
    </source>
</evidence>
<dbReference type="CDD" id="cd00729">
    <property type="entry name" value="rubredoxin_SM"/>
    <property type="match status" value="1"/>
</dbReference>
<evidence type="ECO:0000256" key="2">
    <source>
        <dbReference type="ARBA" id="ARBA00022982"/>
    </source>
</evidence>
<dbReference type="InterPro" id="IPR024934">
    <property type="entry name" value="Rubredoxin-like_dom"/>
</dbReference>
<dbReference type="InterPro" id="IPR009078">
    <property type="entry name" value="Ferritin-like_SF"/>
</dbReference>
<organism evidence="6">
    <name type="scientific">Thermococcus litoralis</name>
    <dbReference type="NCBI Taxonomy" id="2265"/>
    <lineage>
        <taxon>Archaea</taxon>
        <taxon>Methanobacteriati</taxon>
        <taxon>Methanobacteriota</taxon>
        <taxon>Thermococci</taxon>
        <taxon>Thermococcales</taxon>
        <taxon>Thermococcaceae</taxon>
        <taxon>Thermococcus</taxon>
    </lineage>
</organism>
<feature type="domain" description="Rubredoxin-like" evidence="4">
    <location>
        <begin position="137"/>
        <end position="170"/>
    </location>
</feature>
<keyword evidence="1" id="KW-0813">Transport</keyword>
<proteinExistence type="predicted"/>
<evidence type="ECO:0000259" key="5">
    <source>
        <dbReference type="PROSITE" id="PS50905"/>
    </source>
</evidence>
<evidence type="ECO:0000256" key="3">
    <source>
        <dbReference type="SAM" id="Coils"/>
    </source>
</evidence>
<dbReference type="PANTHER" id="PTHR33746">
    <property type="entry name" value="RUBRERYTHRIN"/>
    <property type="match status" value="1"/>
</dbReference>
<dbReference type="Gene3D" id="2.20.28.10">
    <property type="match status" value="1"/>
</dbReference>
<comment type="caution">
    <text evidence="6">The sequence shown here is derived from an EMBL/GenBank/DDBJ whole genome shotgun (WGS) entry which is preliminary data.</text>
</comment>
<dbReference type="CDD" id="cd01041">
    <property type="entry name" value="Rubrerythrin"/>
    <property type="match status" value="1"/>
</dbReference>
<dbReference type="Proteomes" id="UP000886217">
    <property type="component" value="Unassembled WGS sequence"/>
</dbReference>
<dbReference type="EMBL" id="DRTU01000300">
    <property type="protein sequence ID" value="HHI01277.1"/>
    <property type="molecule type" value="Genomic_DNA"/>
</dbReference>
<dbReference type="Pfam" id="PF21349">
    <property type="entry name" value="RUBY_RBDX"/>
    <property type="match status" value="1"/>
</dbReference>
<dbReference type="GO" id="GO:0016491">
    <property type="term" value="F:oxidoreductase activity"/>
    <property type="evidence" value="ECO:0007669"/>
    <property type="project" value="InterPro"/>
</dbReference>
<reference evidence="6" key="1">
    <citation type="journal article" date="2020" name="mSystems">
        <title>Genome- and Community-Level Interaction Insights into Carbon Utilization and Element Cycling Functions of Hydrothermarchaeota in Hydrothermal Sediment.</title>
        <authorList>
            <person name="Zhou Z."/>
            <person name="Liu Y."/>
            <person name="Xu W."/>
            <person name="Pan J."/>
            <person name="Luo Z.H."/>
            <person name="Li M."/>
        </authorList>
    </citation>
    <scope>NUCLEOTIDE SEQUENCE [LARGE SCALE GENOMIC DNA]</scope>
    <source>
        <strain evidence="6">HyVt-93</strain>
    </source>
</reference>
<dbReference type="AlphaFoldDB" id="A0A7C5JXJ2"/>
<dbReference type="InterPro" id="IPR003251">
    <property type="entry name" value="Rr_diiron-bd_dom"/>
</dbReference>
<feature type="coiled-coil region" evidence="3">
    <location>
        <begin position="110"/>
        <end position="137"/>
    </location>
</feature>
<dbReference type="Gene3D" id="1.20.1260.10">
    <property type="match status" value="1"/>
</dbReference>